<keyword evidence="3" id="KW-1185">Reference proteome</keyword>
<reference evidence="2" key="1">
    <citation type="journal article" date="2014" name="Int. J. Syst. Evol. Microbiol.">
        <title>Complete genome sequence of Corynebacterium casei LMG S-19264T (=DSM 44701T), isolated from a smear-ripened cheese.</title>
        <authorList>
            <consortium name="US DOE Joint Genome Institute (JGI-PGF)"/>
            <person name="Walter F."/>
            <person name="Albersmeier A."/>
            <person name="Kalinowski J."/>
            <person name="Ruckert C."/>
        </authorList>
    </citation>
    <scope>NUCLEOTIDE SEQUENCE</scope>
    <source>
        <strain evidence="2">KCTC 32513</strain>
    </source>
</reference>
<comment type="caution">
    <text evidence="2">The sequence shown here is derived from an EMBL/GenBank/DDBJ whole genome shotgun (WGS) entry which is preliminary data.</text>
</comment>
<dbReference type="EMBL" id="BMZH01000011">
    <property type="protein sequence ID" value="GHB00686.1"/>
    <property type="molecule type" value="Genomic_DNA"/>
</dbReference>
<evidence type="ECO:0000313" key="2">
    <source>
        <dbReference type="EMBL" id="GHB00686.1"/>
    </source>
</evidence>
<feature type="region of interest" description="Disordered" evidence="1">
    <location>
        <begin position="57"/>
        <end position="77"/>
    </location>
</feature>
<name>A0A8J3CSL2_9PROT</name>
<dbReference type="AlphaFoldDB" id="A0A8J3CSL2"/>
<evidence type="ECO:0000256" key="1">
    <source>
        <dbReference type="SAM" id="MobiDB-lite"/>
    </source>
</evidence>
<sequence length="77" mass="8430">MDRYKGRLGHDGASMGGAIALQSERKTENSNYGLICKYSYEILRLFRLSDRAVLRFRPNSGRGGTDGPDDTGCFGGP</sequence>
<evidence type="ECO:0000313" key="3">
    <source>
        <dbReference type="Proteomes" id="UP000634004"/>
    </source>
</evidence>
<organism evidence="2 3">
    <name type="scientific">Algimonas arctica</name>
    <dbReference type="NCBI Taxonomy" id="1479486"/>
    <lineage>
        <taxon>Bacteria</taxon>
        <taxon>Pseudomonadati</taxon>
        <taxon>Pseudomonadota</taxon>
        <taxon>Alphaproteobacteria</taxon>
        <taxon>Maricaulales</taxon>
        <taxon>Robiginitomaculaceae</taxon>
        <taxon>Algimonas</taxon>
    </lineage>
</organism>
<proteinExistence type="predicted"/>
<accession>A0A8J3CSL2</accession>
<reference evidence="2" key="2">
    <citation type="submission" date="2020-09" db="EMBL/GenBank/DDBJ databases">
        <authorList>
            <person name="Sun Q."/>
            <person name="Kim S."/>
        </authorList>
    </citation>
    <scope>NUCLEOTIDE SEQUENCE</scope>
    <source>
        <strain evidence="2">KCTC 32513</strain>
    </source>
</reference>
<dbReference type="Proteomes" id="UP000634004">
    <property type="component" value="Unassembled WGS sequence"/>
</dbReference>
<protein>
    <submittedName>
        <fullName evidence="2">Uncharacterized protein</fullName>
    </submittedName>
</protein>
<gene>
    <name evidence="2" type="ORF">GCM10009069_24450</name>
</gene>